<reference evidence="1" key="1">
    <citation type="submission" date="2018-05" db="EMBL/GenBank/DDBJ databases">
        <authorList>
            <person name="Lanie J.A."/>
            <person name="Ng W.-L."/>
            <person name="Kazmierczak K.M."/>
            <person name="Andrzejewski T.M."/>
            <person name="Davidsen T.M."/>
            <person name="Wayne K.J."/>
            <person name="Tettelin H."/>
            <person name="Glass J.I."/>
            <person name="Rusch D."/>
            <person name="Podicherti R."/>
            <person name="Tsui H.-C.T."/>
            <person name="Winkler M.E."/>
        </authorList>
    </citation>
    <scope>NUCLEOTIDE SEQUENCE</scope>
</reference>
<proteinExistence type="predicted"/>
<name>A0A382YTC9_9ZZZZ</name>
<organism evidence="1">
    <name type="scientific">marine metagenome</name>
    <dbReference type="NCBI Taxonomy" id="408172"/>
    <lineage>
        <taxon>unclassified sequences</taxon>
        <taxon>metagenomes</taxon>
        <taxon>ecological metagenomes</taxon>
    </lineage>
</organism>
<feature type="non-terminal residue" evidence="1">
    <location>
        <position position="221"/>
    </location>
</feature>
<sequence length="221" mass="26136">MQRNLIYRFKNPYFRISIPKDIRFGLGGSTGFEVSLKDVTNSEIEILCIRLKQITHQIFQEVRSGMKSLELEDMKLILKTEVKKSIDHSHHVHLGTNEFDESSKFDSLKTITKREEKFRREVTDDLRGYEKELDSKLEGILKSLDIEFKPTSISYKQLRRSFVKLYSLRFDWIKDLINETGRSDDDFRRDADEKLKMELFPELIEKLTPIIENFVPEPTEP</sequence>
<dbReference type="EMBL" id="UINC01178394">
    <property type="protein sequence ID" value="SVD86522.1"/>
    <property type="molecule type" value="Genomic_DNA"/>
</dbReference>
<protein>
    <submittedName>
        <fullName evidence="1">Uncharacterized protein</fullName>
    </submittedName>
</protein>
<accession>A0A382YTC9</accession>
<dbReference type="AlphaFoldDB" id="A0A382YTC9"/>
<gene>
    <name evidence="1" type="ORF">METZ01_LOCUS439376</name>
</gene>
<evidence type="ECO:0000313" key="1">
    <source>
        <dbReference type="EMBL" id="SVD86522.1"/>
    </source>
</evidence>